<dbReference type="AlphaFoldDB" id="A0AAW2H9F3"/>
<dbReference type="Pfam" id="PF00078">
    <property type="entry name" value="RVT_1"/>
    <property type="match status" value="1"/>
</dbReference>
<protein>
    <recommendedName>
        <fullName evidence="1">Reverse transcriptase domain-containing protein</fullName>
    </recommendedName>
</protein>
<feature type="domain" description="Reverse transcriptase" evidence="1">
    <location>
        <begin position="104"/>
        <end position="222"/>
    </location>
</feature>
<dbReference type="PANTHER" id="PTHR35450:SF2">
    <property type="entry name" value="REVERSE TRANSCRIPTASE DOMAIN-CONTAINING PROTEIN"/>
    <property type="match status" value="1"/>
</dbReference>
<sequence length="624" mass="71186">MHAFWSNIWSRRVEHNRQAPWIVEFQEKLEDTPPMGFEEITATDLAEAIRKTHNWKAPGPDSHNFWLKKFSFAHPFLARHFTKFIRDPVTTPEFLTEGVTFMLPKDSGACDPSKFRPITCLCTLYKALTSCLTAKLYEHCDSNNLVAEEQKGCRKRSRGCKEQVLIDSVILEQAKRNRRSLCTAFIDYKKAFDSVPHSWLLETLVAHKIHPAIVQFLGHVTSTRRTKLSLNHGPSAVTTEYVPIRRGKKKLERLIVLTECFSKDIGMSFGIDKCRNQCIRSGVLQPGDIALTDGDVIPHLEDEDAYKYLGFQQSRRIEHGKINDQLATKYTQRLKSILKSRLNGKNIVTAINTSAVPVLAYSFGIINWTKGDLNKLKTKTHKILTHHRIHHPRSAVERLTIPRKAGSRGLIDITNLHNKTVRNLREFFKTKSEVSPLHKAVCTSDINYTPLDLGSDACISQSSTASTSTKKRPMHDSSGLFPETEGFACAIMDQVLATKNYLKFIVKDGTHDDRCRRCLQAPETIQHVIGSCPKLSQTDYKHRHDQVAKIVHQKLALKYGLLSEQKPYYKYRPETVLENETHKLLWDRAILTDKTTLCNRPDITLVDKAGENHPPNRHRGPQYP</sequence>
<dbReference type="CDD" id="cd01650">
    <property type="entry name" value="RT_nLTR_like"/>
    <property type="match status" value="1"/>
</dbReference>
<reference evidence="2" key="1">
    <citation type="journal article" date="2024" name="Gigascience">
        <title>Chromosome-level genome of the poultry shaft louse Menopon gallinae provides insight into the host-switching and adaptive evolution of parasitic lice.</title>
        <authorList>
            <person name="Xu Y."/>
            <person name="Ma L."/>
            <person name="Liu S."/>
            <person name="Liang Y."/>
            <person name="Liu Q."/>
            <person name="He Z."/>
            <person name="Tian L."/>
            <person name="Duan Y."/>
            <person name="Cai W."/>
            <person name="Li H."/>
            <person name="Song F."/>
        </authorList>
    </citation>
    <scope>NUCLEOTIDE SEQUENCE</scope>
    <source>
        <strain evidence="2">Cailab_2023a</strain>
    </source>
</reference>
<dbReference type="GO" id="GO:0071897">
    <property type="term" value="P:DNA biosynthetic process"/>
    <property type="evidence" value="ECO:0007669"/>
    <property type="project" value="UniProtKB-ARBA"/>
</dbReference>
<dbReference type="InterPro" id="IPR000477">
    <property type="entry name" value="RT_dom"/>
</dbReference>
<evidence type="ECO:0000313" key="2">
    <source>
        <dbReference type="EMBL" id="KAL0266344.1"/>
    </source>
</evidence>
<name>A0AAW2H9F3_9NEOP</name>
<accession>A0AAW2H9F3</accession>
<organism evidence="2">
    <name type="scientific">Menopon gallinae</name>
    <name type="common">poultry shaft louse</name>
    <dbReference type="NCBI Taxonomy" id="328185"/>
    <lineage>
        <taxon>Eukaryota</taxon>
        <taxon>Metazoa</taxon>
        <taxon>Ecdysozoa</taxon>
        <taxon>Arthropoda</taxon>
        <taxon>Hexapoda</taxon>
        <taxon>Insecta</taxon>
        <taxon>Pterygota</taxon>
        <taxon>Neoptera</taxon>
        <taxon>Paraneoptera</taxon>
        <taxon>Psocodea</taxon>
        <taxon>Troctomorpha</taxon>
        <taxon>Phthiraptera</taxon>
        <taxon>Amblycera</taxon>
        <taxon>Menoponidae</taxon>
        <taxon>Menopon</taxon>
    </lineage>
</organism>
<dbReference type="EMBL" id="JARGDH010000005">
    <property type="protein sequence ID" value="KAL0266344.1"/>
    <property type="molecule type" value="Genomic_DNA"/>
</dbReference>
<dbReference type="PANTHER" id="PTHR35450">
    <property type="entry name" value="REVERSE TRANSCRIPTASE DOMAIN-CONTAINING PROTEIN"/>
    <property type="match status" value="1"/>
</dbReference>
<evidence type="ECO:0000259" key="1">
    <source>
        <dbReference type="Pfam" id="PF00078"/>
    </source>
</evidence>
<dbReference type="InterPro" id="IPR043502">
    <property type="entry name" value="DNA/RNA_pol_sf"/>
</dbReference>
<comment type="caution">
    <text evidence="2">The sequence shown here is derived from an EMBL/GenBank/DDBJ whole genome shotgun (WGS) entry which is preliminary data.</text>
</comment>
<proteinExistence type="predicted"/>
<dbReference type="SUPFAM" id="SSF56672">
    <property type="entry name" value="DNA/RNA polymerases"/>
    <property type="match status" value="1"/>
</dbReference>
<gene>
    <name evidence="2" type="ORF">PYX00_008916</name>
</gene>